<proteinExistence type="predicted"/>
<keyword evidence="3" id="KW-1185">Reference proteome</keyword>
<dbReference type="STRING" id="1415166.NONO_c35320"/>
<dbReference type="Gene3D" id="3.40.50.360">
    <property type="match status" value="1"/>
</dbReference>
<accession>W5TGL7</accession>
<dbReference type="InterPro" id="IPR008254">
    <property type="entry name" value="Flavodoxin/NO_synth"/>
</dbReference>
<dbReference type="GO" id="GO:0006783">
    <property type="term" value="P:heme biosynthetic process"/>
    <property type="evidence" value="ECO:0007669"/>
    <property type="project" value="TreeGrafter"/>
</dbReference>
<dbReference type="PANTHER" id="PTHR38030:SF2">
    <property type="entry name" value="PROTOPORPHYRINOGEN IX DEHYDROGENASE [QUINONE]"/>
    <property type="match status" value="1"/>
</dbReference>
<dbReference type="InterPro" id="IPR029039">
    <property type="entry name" value="Flavoprotein-like_sf"/>
</dbReference>
<dbReference type="AlphaFoldDB" id="W5TGL7"/>
<dbReference type="InterPro" id="IPR026816">
    <property type="entry name" value="Flavodoxin_dom"/>
</dbReference>
<dbReference type="SUPFAM" id="SSF52218">
    <property type="entry name" value="Flavoproteins"/>
    <property type="match status" value="1"/>
</dbReference>
<organism evidence="2 3">
    <name type="scientific">Nocardia nova SH22a</name>
    <dbReference type="NCBI Taxonomy" id="1415166"/>
    <lineage>
        <taxon>Bacteria</taxon>
        <taxon>Bacillati</taxon>
        <taxon>Actinomycetota</taxon>
        <taxon>Actinomycetes</taxon>
        <taxon>Mycobacteriales</taxon>
        <taxon>Nocardiaceae</taxon>
        <taxon>Nocardia</taxon>
    </lineage>
</organism>
<dbReference type="KEGG" id="nno:NONO_c35320"/>
<dbReference type="PROSITE" id="PS50902">
    <property type="entry name" value="FLAVODOXIN_LIKE"/>
    <property type="match status" value="1"/>
</dbReference>
<feature type="domain" description="Flavodoxin-like" evidence="1">
    <location>
        <begin position="6"/>
        <end position="162"/>
    </location>
</feature>
<dbReference type="PANTHER" id="PTHR38030">
    <property type="entry name" value="PROTOPORPHYRINOGEN IX DEHYDROGENASE [MENAQUINONE]"/>
    <property type="match status" value="1"/>
</dbReference>
<protein>
    <submittedName>
        <fullName evidence="2">Flavodoxin domain-containing protein</fullName>
    </submittedName>
</protein>
<dbReference type="InterPro" id="IPR052200">
    <property type="entry name" value="Protoporphyrinogen_IX_DH"/>
</dbReference>
<reference evidence="2 3" key="1">
    <citation type="journal article" date="2014" name="Appl. Environ. Microbiol.">
        <title>Insights into the Microbial Degradation of Rubber and Gutta-Percha by Analysis of the Complete Genome of Nocardia nova SH22a.</title>
        <authorList>
            <person name="Luo Q."/>
            <person name="Hiessl S."/>
            <person name="Poehlein A."/>
            <person name="Daniel R."/>
            <person name="Steinbuchel A."/>
        </authorList>
    </citation>
    <scope>NUCLEOTIDE SEQUENCE [LARGE SCALE GENOMIC DNA]</scope>
    <source>
        <strain evidence="2">SH22a</strain>
    </source>
</reference>
<dbReference type="Pfam" id="PF12724">
    <property type="entry name" value="Flavodoxin_5"/>
    <property type="match status" value="1"/>
</dbReference>
<dbReference type="OrthoDB" id="129384at2"/>
<dbReference type="EMBL" id="CP006850">
    <property type="protein sequence ID" value="AHH18319.1"/>
    <property type="molecule type" value="Genomic_DNA"/>
</dbReference>
<dbReference type="HOGENOM" id="CLU_094839_1_0_11"/>
<dbReference type="PATRIC" id="fig|1415166.3.peg.3621"/>
<dbReference type="GO" id="GO:0070819">
    <property type="term" value="F:menaquinone-dependent protoporphyrinogen oxidase activity"/>
    <property type="evidence" value="ECO:0007669"/>
    <property type="project" value="TreeGrafter"/>
</dbReference>
<gene>
    <name evidence="2" type="ORF">NONO_c35320</name>
</gene>
<name>W5TGL7_9NOCA</name>
<evidence type="ECO:0000313" key="2">
    <source>
        <dbReference type="EMBL" id="AHH18319.1"/>
    </source>
</evidence>
<dbReference type="Proteomes" id="UP000019150">
    <property type="component" value="Chromosome"/>
</dbReference>
<dbReference type="GO" id="GO:0010181">
    <property type="term" value="F:FMN binding"/>
    <property type="evidence" value="ECO:0007669"/>
    <property type="project" value="InterPro"/>
</dbReference>
<dbReference type="eggNOG" id="COG4635">
    <property type="taxonomic scope" value="Bacteria"/>
</dbReference>
<dbReference type="RefSeq" id="WP_025349756.1">
    <property type="nucleotide sequence ID" value="NZ_CP006850.1"/>
</dbReference>
<evidence type="ECO:0000259" key="1">
    <source>
        <dbReference type="PROSITE" id="PS50902"/>
    </source>
</evidence>
<evidence type="ECO:0000313" key="3">
    <source>
        <dbReference type="Proteomes" id="UP000019150"/>
    </source>
</evidence>
<sequence length="170" mass="18344">MTQDTVLVAYGSTRGGTAEIAQWIGDILSESGLTVQVRAANTVRSLDDYSAVVIGSALYAGRLHRHARRFTRRFADRLRERPVWLFGSGPLDDSLDQTQPAKVPGATAIQKTADRLNARSCTVFGGRLEPGAKGLLASSMAKTHAGDFRDRGHITDWASGIAAQLSKQPH</sequence>